<name>A0A2V1DSM5_9PLEO</name>
<dbReference type="PANTHER" id="PTHR43142:SF1">
    <property type="entry name" value="CARBOXYLIC ESTER HYDROLASE"/>
    <property type="match status" value="1"/>
</dbReference>
<organism evidence="4 5">
    <name type="scientific">Periconia macrospinosa</name>
    <dbReference type="NCBI Taxonomy" id="97972"/>
    <lineage>
        <taxon>Eukaryota</taxon>
        <taxon>Fungi</taxon>
        <taxon>Dikarya</taxon>
        <taxon>Ascomycota</taxon>
        <taxon>Pezizomycotina</taxon>
        <taxon>Dothideomycetes</taxon>
        <taxon>Pleosporomycetidae</taxon>
        <taxon>Pleosporales</taxon>
        <taxon>Massarineae</taxon>
        <taxon>Periconiaceae</taxon>
        <taxon>Periconia</taxon>
    </lineage>
</organism>
<protein>
    <submittedName>
        <fullName evidence="4">Alpha/beta-hydrolase</fullName>
    </submittedName>
</protein>
<comment type="similarity">
    <text evidence="1">Belongs to the type-B carboxylesterase/lipase family.</text>
</comment>
<keyword evidence="5" id="KW-1185">Reference proteome</keyword>
<evidence type="ECO:0000256" key="2">
    <source>
        <dbReference type="ARBA" id="ARBA00022801"/>
    </source>
</evidence>
<proteinExistence type="inferred from homology"/>
<accession>A0A2V1DSM5</accession>
<gene>
    <name evidence="4" type="ORF">DM02DRAFT_671576</name>
</gene>
<dbReference type="EMBL" id="KZ805364">
    <property type="protein sequence ID" value="PVI00996.1"/>
    <property type="molecule type" value="Genomic_DNA"/>
</dbReference>
<dbReference type="STRING" id="97972.A0A2V1DSM5"/>
<dbReference type="Pfam" id="PF00135">
    <property type="entry name" value="COesterase"/>
    <property type="match status" value="1"/>
</dbReference>
<evidence type="ECO:0000313" key="5">
    <source>
        <dbReference type="Proteomes" id="UP000244855"/>
    </source>
</evidence>
<evidence type="ECO:0000313" key="4">
    <source>
        <dbReference type="EMBL" id="PVI00996.1"/>
    </source>
</evidence>
<dbReference type="SUPFAM" id="SSF53474">
    <property type="entry name" value="alpha/beta-Hydrolases"/>
    <property type="match status" value="1"/>
</dbReference>
<dbReference type="InterPro" id="IPR002018">
    <property type="entry name" value="CarbesteraseB"/>
</dbReference>
<keyword evidence="2 4" id="KW-0378">Hydrolase</keyword>
<reference evidence="4 5" key="1">
    <citation type="journal article" date="2018" name="Sci. Rep.">
        <title>Comparative genomics provides insights into the lifestyle and reveals functional heterogeneity of dark septate endophytic fungi.</title>
        <authorList>
            <person name="Knapp D.G."/>
            <person name="Nemeth J.B."/>
            <person name="Barry K."/>
            <person name="Hainaut M."/>
            <person name="Henrissat B."/>
            <person name="Johnson J."/>
            <person name="Kuo A."/>
            <person name="Lim J.H.P."/>
            <person name="Lipzen A."/>
            <person name="Nolan M."/>
            <person name="Ohm R.A."/>
            <person name="Tamas L."/>
            <person name="Grigoriev I.V."/>
            <person name="Spatafora J.W."/>
            <person name="Nagy L.G."/>
            <person name="Kovacs G.M."/>
        </authorList>
    </citation>
    <scope>NUCLEOTIDE SEQUENCE [LARGE SCALE GENOMIC DNA]</scope>
    <source>
        <strain evidence="4 5">DSE2036</strain>
    </source>
</reference>
<dbReference type="Proteomes" id="UP000244855">
    <property type="component" value="Unassembled WGS sequence"/>
</dbReference>
<evidence type="ECO:0000256" key="1">
    <source>
        <dbReference type="ARBA" id="ARBA00005964"/>
    </source>
</evidence>
<dbReference type="GO" id="GO:0016787">
    <property type="term" value="F:hydrolase activity"/>
    <property type="evidence" value="ECO:0007669"/>
    <property type="project" value="UniProtKB-KW"/>
</dbReference>
<dbReference type="PANTHER" id="PTHR43142">
    <property type="entry name" value="CARBOXYLIC ESTER HYDROLASE"/>
    <property type="match status" value="1"/>
</dbReference>
<dbReference type="Gene3D" id="3.40.50.1820">
    <property type="entry name" value="alpha/beta hydrolase"/>
    <property type="match status" value="1"/>
</dbReference>
<sequence>MITLPAFAAGILFGRSVFGLAPRVVLSDHITYEGTLLGQIEHFQNIKFADARRFAPPENYTPQEGSLIDASSPGPACPQIKDALPPFFAETPDISEDCLNLRIARPVGITKDSKLPVVVHIYGGGVIKGSAYDPHFEPDKLLSIAVANGKPVIYVAINYRVTIFGFARLPILKEQKSLNLGMRDQRAAFDWIKTHISAFGGDPDKITSFGTSSGGTFSSLQLMAYGGERGVPFNQVWSMSGPPGTALNITSDATTLHTLAVSTRLGCGTDLKEEEKLLECLRDVPMENLLKVAMAYSRENHPPLGLFTFIPSVDEDFLPGRTTTLYEAGRFGKGIPIVYGWAQDDGVSNAGPSHLVQTEEDMIRPIKSFASGLSPKQMSELFSHYEADDFRYELENYEARKEATDPTVSIHFFRLSRILRDMLFTCSSINFSHAMAKQSSAIDGNFPGVYLYALNQSMLTPLWKGAGMPYISVSHGSDHNYIFGGHFPEGEVSPADQKLSEHFVNSFVNFAYTGNPNVQGNSGFQNWAAVGSEGHSISEEIPVQVIGGPLGSGSSRVRVKGHGPGDLVPGEESAQQILGEKVDYEGMKSRTEALRLQQLEREKLIERCTFMNSLAETLGV</sequence>
<dbReference type="InterPro" id="IPR029058">
    <property type="entry name" value="AB_hydrolase_fold"/>
</dbReference>
<dbReference type="OrthoDB" id="408631at2759"/>
<evidence type="ECO:0000259" key="3">
    <source>
        <dbReference type="Pfam" id="PF00135"/>
    </source>
</evidence>
<dbReference type="AlphaFoldDB" id="A0A2V1DSM5"/>
<feature type="domain" description="Carboxylesterase type B" evidence="3">
    <location>
        <begin position="39"/>
        <end position="533"/>
    </location>
</feature>